<dbReference type="GO" id="GO:0016787">
    <property type="term" value="F:hydrolase activity"/>
    <property type="evidence" value="ECO:0007669"/>
    <property type="project" value="UniProtKB-KW"/>
</dbReference>
<gene>
    <name evidence="1" type="ORF">ACFP0N_20055</name>
</gene>
<protein>
    <submittedName>
        <fullName evidence="1">HAD-IIIA family hydrolase</fullName>
    </submittedName>
</protein>
<sequence length="183" mass="18351">MSARTGGTAIGAVLFGRDGTLLQDVACNGDPAMVHPMTGVRAALAGLRAAGLAIGVLSNQPGVARGLIGREQVEAVQARTEALLGPFDVWAVCPHGSHDHCVCHLPAPALVTAACAALGLPPARVTVIGCTDSVIAAALAAGAHAIRVPEADRPAVGPCPPPCTLTCRAADGPEQAADLLLRR</sequence>
<dbReference type="PANTHER" id="PTHR42891:SF1">
    <property type="entry name" value="D-GLYCERO-BETA-D-MANNO-HEPTOSE-1,7-BISPHOSPHATE 7-PHOSPHATASE"/>
    <property type="match status" value="1"/>
</dbReference>
<dbReference type="Gene3D" id="3.40.50.1000">
    <property type="entry name" value="HAD superfamily/HAD-like"/>
    <property type="match status" value="1"/>
</dbReference>
<keyword evidence="2" id="KW-1185">Reference proteome</keyword>
<reference evidence="2" key="1">
    <citation type="journal article" date="2019" name="Int. J. Syst. Evol. Microbiol.">
        <title>The Global Catalogue of Microorganisms (GCM) 10K type strain sequencing project: providing services to taxonomists for standard genome sequencing and annotation.</title>
        <authorList>
            <consortium name="The Broad Institute Genomics Platform"/>
            <consortium name="The Broad Institute Genome Sequencing Center for Infectious Disease"/>
            <person name="Wu L."/>
            <person name="Ma J."/>
        </authorList>
    </citation>
    <scope>NUCLEOTIDE SEQUENCE [LARGE SCALE GENOMIC DNA]</scope>
    <source>
        <strain evidence="2">CGMCC 4.1469</strain>
    </source>
</reference>
<dbReference type="InterPro" id="IPR004446">
    <property type="entry name" value="Heptose_bisP_phosphatase"/>
</dbReference>
<dbReference type="PANTHER" id="PTHR42891">
    <property type="entry name" value="D-GLYCERO-BETA-D-MANNO-HEPTOSE-1,7-BISPHOSPHATE 7-PHOSPHATASE"/>
    <property type="match status" value="1"/>
</dbReference>
<proteinExistence type="predicted"/>
<evidence type="ECO:0000313" key="2">
    <source>
        <dbReference type="Proteomes" id="UP001596067"/>
    </source>
</evidence>
<accession>A0ABW1EZI8</accession>
<dbReference type="InterPro" id="IPR006549">
    <property type="entry name" value="HAD-SF_hydro_IIIA"/>
</dbReference>
<dbReference type="Proteomes" id="UP001596067">
    <property type="component" value="Unassembled WGS sequence"/>
</dbReference>
<comment type="caution">
    <text evidence="1">The sequence shown here is derived from an EMBL/GenBank/DDBJ whole genome shotgun (WGS) entry which is preliminary data.</text>
</comment>
<dbReference type="SUPFAM" id="SSF56784">
    <property type="entry name" value="HAD-like"/>
    <property type="match status" value="1"/>
</dbReference>
<keyword evidence="1" id="KW-0378">Hydrolase</keyword>
<evidence type="ECO:0000313" key="1">
    <source>
        <dbReference type="EMBL" id="MFC5887265.1"/>
    </source>
</evidence>
<name>A0ABW1EZI8_9ACTN</name>
<dbReference type="EMBL" id="JBHSOD010000024">
    <property type="protein sequence ID" value="MFC5887265.1"/>
    <property type="molecule type" value="Genomic_DNA"/>
</dbReference>
<dbReference type="InterPro" id="IPR023214">
    <property type="entry name" value="HAD_sf"/>
</dbReference>
<dbReference type="RefSeq" id="WP_313761583.1">
    <property type="nucleotide sequence ID" value="NZ_BAAAVH010000077.1"/>
</dbReference>
<dbReference type="InterPro" id="IPR036412">
    <property type="entry name" value="HAD-like_sf"/>
</dbReference>
<organism evidence="1 2">
    <name type="scientific">Kitasatospora aburaviensis</name>
    <dbReference type="NCBI Taxonomy" id="67265"/>
    <lineage>
        <taxon>Bacteria</taxon>
        <taxon>Bacillati</taxon>
        <taxon>Actinomycetota</taxon>
        <taxon>Actinomycetes</taxon>
        <taxon>Kitasatosporales</taxon>
        <taxon>Streptomycetaceae</taxon>
        <taxon>Kitasatospora</taxon>
    </lineage>
</organism>
<dbReference type="NCBIfam" id="TIGR01662">
    <property type="entry name" value="HAD-SF-IIIA"/>
    <property type="match status" value="1"/>
</dbReference>